<protein>
    <submittedName>
        <fullName evidence="2">Uncharacterized protein</fullName>
    </submittedName>
</protein>
<dbReference type="AlphaFoldDB" id="A0A9E6SY53"/>
<organism evidence="2 3">
    <name type="scientific">Ferrovum myxofaciens</name>
    <dbReference type="NCBI Taxonomy" id="416213"/>
    <lineage>
        <taxon>Bacteria</taxon>
        <taxon>Pseudomonadati</taxon>
        <taxon>Pseudomonadota</taxon>
        <taxon>Betaproteobacteria</taxon>
        <taxon>Ferrovales</taxon>
        <taxon>Ferrovaceae</taxon>
        <taxon>Ferrovum</taxon>
    </lineage>
</organism>
<gene>
    <name evidence="2" type="ORF">JZL65_01680</name>
</gene>
<name>A0A9E6SY53_9PROT</name>
<evidence type="ECO:0000313" key="3">
    <source>
        <dbReference type="Proteomes" id="UP000683551"/>
    </source>
</evidence>
<feature type="compositionally biased region" description="Basic and acidic residues" evidence="1">
    <location>
        <begin position="150"/>
        <end position="161"/>
    </location>
</feature>
<proteinExistence type="predicted"/>
<sequence length="161" mass="17582">MEATNQGASQNTAQNETTGLDQKQRKVRVLSYKVFLVTVGSQSYLVRGAKTEARAKKAALDELPVTAKLLESCDLLDLLRNGVLPPEITVSVDEVSETEEQTGQEIQTQEAHVQDLVQVSQPMAIEVPAEAFADDQDFCGRSGHGQFDGYDGHDTQGREFA</sequence>
<feature type="region of interest" description="Disordered" evidence="1">
    <location>
        <begin position="138"/>
        <end position="161"/>
    </location>
</feature>
<evidence type="ECO:0000313" key="2">
    <source>
        <dbReference type="EMBL" id="QWY77825.1"/>
    </source>
</evidence>
<evidence type="ECO:0000256" key="1">
    <source>
        <dbReference type="SAM" id="MobiDB-lite"/>
    </source>
</evidence>
<dbReference type="Proteomes" id="UP000683551">
    <property type="component" value="Chromosome"/>
</dbReference>
<feature type="region of interest" description="Disordered" evidence="1">
    <location>
        <begin position="1"/>
        <end position="20"/>
    </location>
</feature>
<dbReference type="RefSeq" id="WP_273145330.1">
    <property type="nucleotide sequence ID" value="NZ_CP053675.1"/>
</dbReference>
<dbReference type="EMBL" id="CP071137">
    <property type="protein sequence ID" value="QWY77825.1"/>
    <property type="molecule type" value="Genomic_DNA"/>
</dbReference>
<reference evidence="2" key="1">
    <citation type="submission" date="2021-02" db="EMBL/GenBank/DDBJ databases">
        <title>Comparative genomics of Ferrovum myxofaciens strains, predominant extremophile bacteria forming large biofilm stalactites in acid mine ecosystems.</title>
        <authorList>
            <person name="Burkartova K."/>
            <person name="Ridl J."/>
            <person name="Pajer P."/>
            <person name="Falteisek L."/>
        </authorList>
    </citation>
    <scope>NUCLEOTIDE SEQUENCE</scope>
    <source>
        <strain evidence="2">MI1III</strain>
    </source>
</reference>
<accession>A0A9E6SY53</accession>